<dbReference type="PANTHER" id="PTHR12565">
    <property type="entry name" value="STEROL REGULATORY ELEMENT-BINDING PROTEIN"/>
    <property type="match status" value="1"/>
</dbReference>
<dbReference type="PANTHER" id="PTHR12565:SF184">
    <property type="entry name" value="BHLH TRANSCRIPTION FACTOR"/>
    <property type="match status" value="1"/>
</dbReference>
<keyword evidence="4" id="KW-0804">Transcription</keyword>
<dbReference type="SUPFAM" id="SSF47459">
    <property type="entry name" value="HLH, helix-loop-helix DNA-binding domain"/>
    <property type="match status" value="1"/>
</dbReference>
<comment type="subcellular location">
    <subcellularLocation>
        <location evidence="1">Nucleus</location>
    </subcellularLocation>
</comment>
<dbReference type="EMBL" id="JACMSC010000012">
    <property type="protein sequence ID" value="KAG6497010.1"/>
    <property type="molecule type" value="Genomic_DNA"/>
</dbReference>
<dbReference type="PROSITE" id="PS50888">
    <property type="entry name" value="BHLH"/>
    <property type="match status" value="1"/>
</dbReference>
<dbReference type="GO" id="GO:0005634">
    <property type="term" value="C:nucleus"/>
    <property type="evidence" value="ECO:0007669"/>
    <property type="project" value="UniProtKB-SubCell"/>
</dbReference>
<organism evidence="7 8">
    <name type="scientific">Zingiber officinale</name>
    <name type="common">Ginger</name>
    <name type="synonym">Amomum zingiber</name>
    <dbReference type="NCBI Taxonomy" id="94328"/>
    <lineage>
        <taxon>Eukaryota</taxon>
        <taxon>Viridiplantae</taxon>
        <taxon>Streptophyta</taxon>
        <taxon>Embryophyta</taxon>
        <taxon>Tracheophyta</taxon>
        <taxon>Spermatophyta</taxon>
        <taxon>Magnoliopsida</taxon>
        <taxon>Liliopsida</taxon>
        <taxon>Zingiberales</taxon>
        <taxon>Zingiberaceae</taxon>
        <taxon>Zingiber</taxon>
    </lineage>
</organism>
<dbReference type="GO" id="GO:0003700">
    <property type="term" value="F:DNA-binding transcription factor activity"/>
    <property type="evidence" value="ECO:0007669"/>
    <property type="project" value="TreeGrafter"/>
</dbReference>
<evidence type="ECO:0000313" key="7">
    <source>
        <dbReference type="EMBL" id="KAG6497010.1"/>
    </source>
</evidence>
<evidence type="ECO:0000256" key="2">
    <source>
        <dbReference type="ARBA" id="ARBA00005510"/>
    </source>
</evidence>
<dbReference type="InterPro" id="IPR011598">
    <property type="entry name" value="bHLH_dom"/>
</dbReference>
<reference evidence="7 8" key="1">
    <citation type="submission" date="2020-08" db="EMBL/GenBank/DDBJ databases">
        <title>Plant Genome Project.</title>
        <authorList>
            <person name="Zhang R.-G."/>
        </authorList>
    </citation>
    <scope>NUCLEOTIDE SEQUENCE [LARGE SCALE GENOMIC DNA]</scope>
    <source>
        <tissue evidence="7">Rhizome</tissue>
    </source>
</reference>
<keyword evidence="8" id="KW-1185">Reference proteome</keyword>
<evidence type="ECO:0000256" key="5">
    <source>
        <dbReference type="ARBA" id="ARBA00023242"/>
    </source>
</evidence>
<evidence type="ECO:0000256" key="3">
    <source>
        <dbReference type="ARBA" id="ARBA00023015"/>
    </source>
</evidence>
<gene>
    <name evidence="7" type="ORF">ZIOFF_044894</name>
</gene>
<dbReference type="Gene3D" id="4.10.280.10">
    <property type="entry name" value="Helix-loop-helix DNA-binding domain"/>
    <property type="match status" value="1"/>
</dbReference>
<dbReference type="InterPro" id="IPR024097">
    <property type="entry name" value="bHLH_ZIP_TF"/>
</dbReference>
<accession>A0A8J5FY15</accession>
<evidence type="ECO:0000313" key="8">
    <source>
        <dbReference type="Proteomes" id="UP000734854"/>
    </source>
</evidence>
<comment type="similarity">
    <text evidence="2">Belongs to the bHLH protein family.</text>
</comment>
<protein>
    <recommendedName>
        <fullName evidence="6">BHLH domain-containing protein</fullName>
    </recommendedName>
</protein>
<dbReference type="InterPro" id="IPR036638">
    <property type="entry name" value="HLH_DNA-bd_sf"/>
</dbReference>
<evidence type="ECO:0000256" key="4">
    <source>
        <dbReference type="ARBA" id="ARBA00023163"/>
    </source>
</evidence>
<name>A0A8J5FY15_ZINOF</name>
<evidence type="ECO:0000256" key="1">
    <source>
        <dbReference type="ARBA" id="ARBA00004123"/>
    </source>
</evidence>
<keyword evidence="3" id="KW-0805">Transcription regulation</keyword>
<evidence type="ECO:0000259" key="6">
    <source>
        <dbReference type="PROSITE" id="PS50888"/>
    </source>
</evidence>
<comment type="caution">
    <text evidence="7">The sequence shown here is derived from an EMBL/GenBank/DDBJ whole genome shotgun (WGS) entry which is preliminary data.</text>
</comment>
<dbReference type="GO" id="GO:0046983">
    <property type="term" value="F:protein dimerization activity"/>
    <property type="evidence" value="ECO:0007669"/>
    <property type="project" value="InterPro"/>
</dbReference>
<keyword evidence="5" id="KW-0539">Nucleus</keyword>
<dbReference type="Proteomes" id="UP000734854">
    <property type="component" value="Unassembled WGS sequence"/>
</dbReference>
<dbReference type="AlphaFoldDB" id="A0A8J5FY15"/>
<sequence>MAALQFTPFADDPRLAEKAVRFPCFGVRNLAEAGKLSRVLSSQSLMSANNGKRVTISDAIMEEPRFSGGNFWYKEMQTARGREQNINGSRKLGEDAKPFEPPKDYIHIVARRGQATDNHSLAERVSKEHTFLREKISERMKLLQNLVPGCNKVAGKAIMLDEIINYVQCLQWQVEVRPLL</sequence>
<feature type="domain" description="BHLH" evidence="6">
    <location>
        <begin position="120"/>
        <end position="170"/>
    </location>
</feature>
<proteinExistence type="inferred from homology"/>